<evidence type="ECO:0000313" key="5">
    <source>
        <dbReference type="Proteomes" id="UP000287872"/>
    </source>
</evidence>
<gene>
    <name evidence="4" type="ORF">Ctaglu_46700</name>
</gene>
<organism evidence="4 5">
    <name type="scientific">Clostridium tagluense</name>
    <dbReference type="NCBI Taxonomy" id="360422"/>
    <lineage>
        <taxon>Bacteria</taxon>
        <taxon>Bacillati</taxon>
        <taxon>Bacillota</taxon>
        <taxon>Clostridia</taxon>
        <taxon>Eubacteriales</taxon>
        <taxon>Clostridiaceae</taxon>
        <taxon>Clostridium</taxon>
    </lineage>
</organism>
<feature type="domain" description="Resolvase/invertase-type recombinase catalytic" evidence="2">
    <location>
        <begin position="3"/>
        <end position="149"/>
    </location>
</feature>
<evidence type="ECO:0000259" key="2">
    <source>
        <dbReference type="PROSITE" id="PS51736"/>
    </source>
</evidence>
<dbReference type="GO" id="GO:0000150">
    <property type="term" value="F:DNA strand exchange activity"/>
    <property type="evidence" value="ECO:0007669"/>
    <property type="project" value="InterPro"/>
</dbReference>
<sequence>MERIAIYARKSVYVEGSLSIENQINFCTEYMRRKQPNAEFEIFQDEGFSGSNINRPQFIRLMSSVQLGKIDFVVCYKIDRIARNIVDFVSIFNQFQNNNVQLISISEGFDPSTPIGKMIMMFLASFAEMERMNTVQRVRDNNLALAKRGKWSGGGAPIGYKQGIKTLDIENGDAIREIFEMKASRKNLTEIMDYIDIKYANFISSKNVLMQLLRKAIYVKSSDLAGNYLIKNGYKIIGEADGIHGYLRYKDKETGVFYMCVASDVKGIVDTSTWLQVQKIADENNKKENSKFSENYWLTKTLRCPICGNTYMGQTKNWCKKYKLKDGTEKSYTNTYEYYMCRDMGKGKYKTCTNNKRIKKDVLETYVEDYILNLQNEKRFCSIYDSLGNKNYDSNIKILKREITKLNSQIEQLTEKITFASIKVSKVLMAQQDKLLIKQEQLSQQKEELEYKNIEIKNTKTNRDVVYQSIRSFNKGLPNNIKRELVMNIFESIVYDPQINDFASTFC</sequence>
<dbReference type="OrthoDB" id="9781670at2"/>
<name>A0A401UU35_9CLOT</name>
<keyword evidence="1" id="KW-0175">Coiled coil</keyword>
<dbReference type="PROSITE" id="PS51737">
    <property type="entry name" value="RECOMBINASE_DNA_BIND"/>
    <property type="match status" value="1"/>
</dbReference>
<dbReference type="InterPro" id="IPR038109">
    <property type="entry name" value="DNA_bind_recomb_sf"/>
</dbReference>
<dbReference type="GO" id="GO:0003677">
    <property type="term" value="F:DNA binding"/>
    <property type="evidence" value="ECO:0007669"/>
    <property type="project" value="InterPro"/>
</dbReference>
<dbReference type="Gene3D" id="3.90.1750.20">
    <property type="entry name" value="Putative Large Serine Recombinase, Chain B, Domain 2"/>
    <property type="match status" value="1"/>
</dbReference>
<dbReference type="SUPFAM" id="SSF53041">
    <property type="entry name" value="Resolvase-like"/>
    <property type="match status" value="1"/>
</dbReference>
<evidence type="ECO:0000313" key="4">
    <source>
        <dbReference type="EMBL" id="GCD13047.1"/>
    </source>
</evidence>
<accession>A0A401UU35</accession>
<dbReference type="Proteomes" id="UP000287872">
    <property type="component" value="Unassembled WGS sequence"/>
</dbReference>
<evidence type="ECO:0000256" key="1">
    <source>
        <dbReference type="SAM" id="Coils"/>
    </source>
</evidence>
<dbReference type="InterPro" id="IPR050639">
    <property type="entry name" value="SSR_resolvase"/>
</dbReference>
<dbReference type="EMBL" id="BHYK01000053">
    <property type="protein sequence ID" value="GCD13047.1"/>
    <property type="molecule type" value="Genomic_DNA"/>
</dbReference>
<dbReference type="InterPro" id="IPR036162">
    <property type="entry name" value="Resolvase-like_N_sf"/>
</dbReference>
<evidence type="ECO:0000259" key="3">
    <source>
        <dbReference type="PROSITE" id="PS51737"/>
    </source>
</evidence>
<keyword evidence="5" id="KW-1185">Reference proteome</keyword>
<dbReference type="Pfam" id="PF00239">
    <property type="entry name" value="Resolvase"/>
    <property type="match status" value="1"/>
</dbReference>
<comment type="caution">
    <text evidence="4">The sequence shown here is derived from an EMBL/GenBank/DDBJ whole genome shotgun (WGS) entry which is preliminary data.</text>
</comment>
<dbReference type="SMART" id="SM00857">
    <property type="entry name" value="Resolvase"/>
    <property type="match status" value="1"/>
</dbReference>
<protein>
    <submittedName>
        <fullName evidence="4">Recombinase</fullName>
    </submittedName>
</protein>
<dbReference type="PROSITE" id="PS51736">
    <property type="entry name" value="RECOMBINASES_3"/>
    <property type="match status" value="1"/>
</dbReference>
<feature type="domain" description="Recombinase" evidence="3">
    <location>
        <begin position="157"/>
        <end position="287"/>
    </location>
</feature>
<dbReference type="InterPro" id="IPR011109">
    <property type="entry name" value="DNA_bind_recombinase_dom"/>
</dbReference>
<feature type="coiled-coil region" evidence="1">
    <location>
        <begin position="389"/>
        <end position="462"/>
    </location>
</feature>
<dbReference type="AlphaFoldDB" id="A0A401UU35"/>
<proteinExistence type="predicted"/>
<dbReference type="InterPro" id="IPR006119">
    <property type="entry name" value="Resolv_N"/>
</dbReference>
<dbReference type="CDD" id="cd03768">
    <property type="entry name" value="SR_ResInv"/>
    <property type="match status" value="1"/>
</dbReference>
<dbReference type="PANTHER" id="PTHR30461">
    <property type="entry name" value="DNA-INVERTASE FROM LAMBDOID PROPHAGE"/>
    <property type="match status" value="1"/>
</dbReference>
<dbReference type="PANTHER" id="PTHR30461:SF23">
    <property type="entry name" value="DNA RECOMBINASE-RELATED"/>
    <property type="match status" value="1"/>
</dbReference>
<reference evidence="4 5" key="1">
    <citation type="submission" date="2018-11" db="EMBL/GenBank/DDBJ databases">
        <title>Genome sequencing and assembly of Clostridium tagluense strain A121.</title>
        <authorList>
            <person name="Murakami T."/>
            <person name="Segawa T."/>
            <person name="Shcherbakova V.A."/>
            <person name="Mori H."/>
            <person name="Yoshimura Y."/>
        </authorList>
    </citation>
    <scope>NUCLEOTIDE SEQUENCE [LARGE SCALE GENOMIC DNA]</scope>
    <source>
        <strain evidence="4 5">A121</strain>
    </source>
</reference>
<dbReference type="Gene3D" id="3.40.50.1390">
    <property type="entry name" value="Resolvase, N-terminal catalytic domain"/>
    <property type="match status" value="1"/>
</dbReference>